<name>A0A6J1SLU9_FRAOC</name>
<feature type="compositionally biased region" description="Basic residues" evidence="2">
    <location>
        <begin position="828"/>
        <end position="843"/>
    </location>
</feature>
<evidence type="ECO:0000256" key="2">
    <source>
        <dbReference type="SAM" id="MobiDB-lite"/>
    </source>
</evidence>
<dbReference type="AlphaFoldDB" id="A0A6J1SLU9"/>
<feature type="region of interest" description="Disordered" evidence="2">
    <location>
        <begin position="1073"/>
        <end position="1113"/>
    </location>
</feature>
<keyword evidence="3" id="KW-1185">Reference proteome</keyword>
<dbReference type="KEGG" id="foc:113208892"/>
<feature type="compositionally biased region" description="Polar residues" evidence="2">
    <location>
        <begin position="111"/>
        <end position="128"/>
    </location>
</feature>
<sequence>MSVTPTPSDDGDDFDLYADLEEENCHTANTKQQNEECEAMKMKLQKLQSDLEQLRSHNEKLIAENLSISCNISVLYKTAAAEVKRKDTKIAELYRELDNLAFRRTAKKRNVSQPTVSERNMPSANEGNISKPELQHSTHQSLTSTISLPNTNEVDVSKQNSCSGLPLFAAGNKCTPMTDDVSKPDIQQSRTSSVSGRDVSHQIDVGLPSSTNFSNNLVLDKALAQECSLLREKQSQTSNENKTQSPIKTIPKKRKIPEFSILSEEKPPVNKESVVPPKNKEKDKIQEVKAPLKKSVFERLGTKDQCKIEDKEIVPENKTSEPRLNCISGIPSIREMGATLSKLLKNDNRQEPSTASHISQSPDAMKPKINSHFSSGAYQSANSENCTVPKSSLLGNSPSKILASSMSESLKSSINLNSPVEVAIVPPPIEKNVHGLHHLKTSVPDQSQSCSVNVECDSTSQKIVLQGLSERVEPSTQPSVDLPALPSEKEDFADKISSTGQICFQPPLPNEAPKPLPPLPLTSPPPTPMKNQSTHCVSKGKEDVFLLKNVDNQPLNLTKSCQGDTAKGTEDVFPLKKGDNRPLNLTRNSRGDTAKDTEDAFLLKKVDSQPNLNIIKNSQEETAKGSEDVLLLKKVDSQPNLNIIKNSQEETAKGSEDVLLLKKVDSQPNLNLSKNSQGEIPTLKQLSENINKPCWSNENLFIQCPFKPRRRAKSVVLHLVDPTDTGSPSHCIAKQEVNMKNTASSIGSKMPDHKFKKTPLKKTDSYENRLSVESRSYHYQRSVYSSRHLSSVKSFSHLPERRSPSELLSGRSGRIERLSHQDKIRIRLRDRRSRSLSPQRRRTKQDGYRTRNAQSSEFIRRSSRRVQEMKNERYQEQKKTKSATINSKRPNGNEKEKQNTKSKSYSQRMADLFGESSPEPEEKPSRHSGEKSKIHDEAITTVQPSCSKNHSPFISTKCSPENKSSEKDATNPKTTTEESVVVIRHRRKPRSLMNLSNSDGSSVTPTDNSSKSPSCPAQASTNTFAFCSEKTINLPNNTQKQSNCLLSKEYVARPLYFSERESRKRRFSDDSLLDCEFSGDSEESSMRTDSDDSYLPHKSPRKATKQRSVKRMR</sequence>
<dbReference type="GeneID" id="113208892"/>
<organism evidence="3 4">
    <name type="scientific">Frankliniella occidentalis</name>
    <name type="common">Western flower thrips</name>
    <name type="synonym">Euthrips occidentalis</name>
    <dbReference type="NCBI Taxonomy" id="133901"/>
    <lineage>
        <taxon>Eukaryota</taxon>
        <taxon>Metazoa</taxon>
        <taxon>Ecdysozoa</taxon>
        <taxon>Arthropoda</taxon>
        <taxon>Hexapoda</taxon>
        <taxon>Insecta</taxon>
        <taxon>Pterygota</taxon>
        <taxon>Neoptera</taxon>
        <taxon>Paraneoptera</taxon>
        <taxon>Thysanoptera</taxon>
        <taxon>Terebrantia</taxon>
        <taxon>Thripoidea</taxon>
        <taxon>Thripidae</taxon>
        <taxon>Frankliniella</taxon>
    </lineage>
</organism>
<feature type="compositionally biased region" description="Polar residues" evidence="2">
    <location>
        <begin position="235"/>
        <end position="245"/>
    </location>
</feature>
<feature type="region of interest" description="Disordered" evidence="2">
    <location>
        <begin position="106"/>
        <end position="133"/>
    </location>
</feature>
<feature type="compositionally biased region" description="Polar residues" evidence="2">
    <location>
        <begin position="185"/>
        <end position="195"/>
    </location>
</feature>
<keyword evidence="1" id="KW-0175">Coiled coil</keyword>
<feature type="region of interest" description="Disordered" evidence="2">
    <location>
        <begin position="231"/>
        <end position="285"/>
    </location>
</feature>
<feature type="compositionally biased region" description="Polar residues" evidence="2">
    <location>
        <begin position="940"/>
        <end position="962"/>
    </location>
</feature>
<evidence type="ECO:0000256" key="1">
    <source>
        <dbReference type="SAM" id="Coils"/>
    </source>
</evidence>
<feature type="compositionally biased region" description="Polar residues" evidence="2">
    <location>
        <begin position="371"/>
        <end position="391"/>
    </location>
</feature>
<feature type="coiled-coil region" evidence="1">
    <location>
        <begin position="30"/>
        <end position="64"/>
    </location>
</feature>
<proteinExistence type="predicted"/>
<accession>A0A6J1SLU9</accession>
<reference evidence="4" key="1">
    <citation type="submission" date="2025-08" db="UniProtKB">
        <authorList>
            <consortium name="RefSeq"/>
        </authorList>
    </citation>
    <scope>IDENTIFICATION</scope>
    <source>
        <tissue evidence="4">Whole organism</tissue>
    </source>
</reference>
<gene>
    <name evidence="4" type="primary">LOC113208892</name>
</gene>
<feature type="compositionally biased region" description="Pro residues" evidence="2">
    <location>
        <begin position="506"/>
        <end position="528"/>
    </location>
</feature>
<evidence type="ECO:0000313" key="4">
    <source>
        <dbReference type="RefSeq" id="XP_026281922.2"/>
    </source>
</evidence>
<evidence type="ECO:0000313" key="3">
    <source>
        <dbReference type="Proteomes" id="UP000504606"/>
    </source>
</evidence>
<dbReference type="OrthoDB" id="1938039at2759"/>
<feature type="compositionally biased region" description="Polar residues" evidence="2">
    <location>
        <begin position="351"/>
        <end position="362"/>
    </location>
</feature>
<feature type="compositionally biased region" description="Basic and acidic residues" evidence="2">
    <location>
        <begin position="865"/>
        <end position="879"/>
    </location>
</feature>
<dbReference type="Proteomes" id="UP000504606">
    <property type="component" value="Unplaced"/>
</dbReference>
<dbReference type="RefSeq" id="XP_026281922.2">
    <property type="nucleotide sequence ID" value="XM_026426137.2"/>
</dbReference>
<feature type="compositionally biased region" description="Basic and acidic residues" evidence="2">
    <location>
        <begin position="813"/>
        <end position="827"/>
    </location>
</feature>
<feature type="region of interest" description="Disordered" evidence="2">
    <location>
        <begin position="791"/>
        <end position="1016"/>
    </location>
</feature>
<feature type="region of interest" description="Disordered" evidence="2">
    <location>
        <begin position="176"/>
        <end position="211"/>
    </location>
</feature>
<feature type="region of interest" description="Disordered" evidence="2">
    <location>
        <begin position="348"/>
        <end position="391"/>
    </location>
</feature>
<feature type="compositionally biased region" description="Acidic residues" evidence="2">
    <location>
        <begin position="1073"/>
        <end position="1083"/>
    </location>
</feature>
<feature type="region of interest" description="Disordered" evidence="2">
    <location>
        <begin position="744"/>
        <end position="767"/>
    </location>
</feature>
<protein>
    <submittedName>
        <fullName evidence="4">Uncharacterized protein LOC113208892 isoform X1</fullName>
    </submittedName>
</protein>
<feature type="compositionally biased region" description="Basic and acidic residues" evidence="2">
    <location>
        <begin position="920"/>
        <end position="938"/>
    </location>
</feature>
<feature type="compositionally biased region" description="Basic residues" evidence="2">
    <location>
        <begin position="1098"/>
        <end position="1113"/>
    </location>
</feature>
<feature type="compositionally biased region" description="Polar residues" evidence="2">
    <location>
        <begin position="993"/>
        <end position="1016"/>
    </location>
</feature>
<feature type="region of interest" description="Disordered" evidence="2">
    <location>
        <begin position="505"/>
        <end position="535"/>
    </location>
</feature>